<protein>
    <submittedName>
        <fullName evidence="4">F-box domain containing protein</fullName>
    </submittedName>
</protein>
<evidence type="ECO:0000313" key="5">
    <source>
        <dbReference type="Proteomes" id="UP001151760"/>
    </source>
</evidence>
<proteinExistence type="predicted"/>
<evidence type="ECO:0000313" key="4">
    <source>
        <dbReference type="EMBL" id="GJT36405.1"/>
    </source>
</evidence>
<feature type="domain" description="MULE transposase" evidence="2">
    <location>
        <begin position="314"/>
        <end position="385"/>
    </location>
</feature>
<dbReference type="PANTHER" id="PTHR31973:SF197">
    <property type="entry name" value="SWIM-TYPE DOMAIN-CONTAINING PROTEIN"/>
    <property type="match status" value="1"/>
</dbReference>
<dbReference type="Proteomes" id="UP001151760">
    <property type="component" value="Unassembled WGS sequence"/>
</dbReference>
<reference evidence="4" key="1">
    <citation type="journal article" date="2022" name="Int. J. Mol. Sci.">
        <title>Draft Genome of Tanacetum Coccineum: Genomic Comparison of Closely Related Tanacetum-Family Plants.</title>
        <authorList>
            <person name="Yamashiro T."/>
            <person name="Shiraishi A."/>
            <person name="Nakayama K."/>
            <person name="Satake H."/>
        </authorList>
    </citation>
    <scope>NUCLEOTIDE SEQUENCE</scope>
</reference>
<sequence>MYCFKRAPPVSDFNKVMNSFEDSEHNWMSTEVMFRRSWVSLASCEGVIEKMGGVWMFGLVGSIGGGGPPKTKKSKKSKESNKEVFTIYLHYDGLFITSPLTYAEGSRREINDINFDGMSLDILCEIVKKLVPATTTLKRLYYCKTGTPLPLGIKECNSDNDVQAMLKAGYENGNMVDLYAEQFDYDVMSFINSEANVENIENDSDYYDSDDYEDIENVDFQTEVDDNVVLRTLVTHDGFLNKLCTTRAVFRGSTYRQQVDDIPEEDLQNEEIDDVFKIKNGLDVVQDNASPTFKRIYFCFKGVKDGWLAGCRKVIGLDGCFLKHTCKGELLTTMGRDANNQMYPIAWAVVRVENSENWMWFLSLLQDDLSLNDGTGITIISDSQKDPVNTSLHTIDHEIGTRNEERLFEMNKLASSLEDSITPCIRKKLELLKVNKAAYMHLNIDIDQGVSNWYSQEAWFSAYQFSINPVIGSKYWKRTNNEPPLPPICRRLLGRPKKQIIKCLTETTNTTHSTQISRGAEVVGVSEEVVVVEQLPENNEEVMEQVEVAEQVGVEDLVGGVEDLVGGVEEGRAVDWLQNTVGVINHARRCREEEEWEAQMDWTHPMHWTEDGNEGNREGEDIVVQDNHTQPTQQSVIHVEPTQQPTNEDVAANEDVKGKALVDEGSNVAATHSKKRNMQKWMDQSYVDGVRIYVNNRGRSKRIAKQQMSKPFKFDQFGTGSTPEKAKLL</sequence>
<accession>A0ABQ5DAY7</accession>
<evidence type="ECO:0000256" key="1">
    <source>
        <dbReference type="SAM" id="MobiDB-lite"/>
    </source>
</evidence>
<dbReference type="Pfam" id="PF26130">
    <property type="entry name" value="PB1-like"/>
    <property type="match status" value="1"/>
</dbReference>
<dbReference type="EMBL" id="BQNB010015134">
    <property type="protein sequence ID" value="GJT36405.1"/>
    <property type="molecule type" value="Genomic_DNA"/>
</dbReference>
<evidence type="ECO:0000259" key="2">
    <source>
        <dbReference type="Pfam" id="PF10551"/>
    </source>
</evidence>
<comment type="caution">
    <text evidence="4">The sequence shown here is derived from an EMBL/GenBank/DDBJ whole genome shotgun (WGS) entry which is preliminary data.</text>
</comment>
<feature type="domain" description="PB1-like" evidence="3">
    <location>
        <begin position="83"/>
        <end position="181"/>
    </location>
</feature>
<dbReference type="Pfam" id="PF10551">
    <property type="entry name" value="MULE"/>
    <property type="match status" value="1"/>
</dbReference>
<gene>
    <name evidence="4" type="ORF">Tco_0926824</name>
</gene>
<keyword evidence="5" id="KW-1185">Reference proteome</keyword>
<name>A0ABQ5DAY7_9ASTR</name>
<reference evidence="4" key="2">
    <citation type="submission" date="2022-01" db="EMBL/GenBank/DDBJ databases">
        <authorList>
            <person name="Yamashiro T."/>
            <person name="Shiraishi A."/>
            <person name="Satake H."/>
            <person name="Nakayama K."/>
        </authorList>
    </citation>
    <scope>NUCLEOTIDE SEQUENCE</scope>
</reference>
<dbReference type="InterPro" id="IPR018289">
    <property type="entry name" value="MULE_transposase_dom"/>
</dbReference>
<organism evidence="4 5">
    <name type="scientific">Tanacetum coccineum</name>
    <dbReference type="NCBI Taxonomy" id="301880"/>
    <lineage>
        <taxon>Eukaryota</taxon>
        <taxon>Viridiplantae</taxon>
        <taxon>Streptophyta</taxon>
        <taxon>Embryophyta</taxon>
        <taxon>Tracheophyta</taxon>
        <taxon>Spermatophyta</taxon>
        <taxon>Magnoliopsida</taxon>
        <taxon>eudicotyledons</taxon>
        <taxon>Gunneridae</taxon>
        <taxon>Pentapetalae</taxon>
        <taxon>asterids</taxon>
        <taxon>campanulids</taxon>
        <taxon>Asterales</taxon>
        <taxon>Asteraceae</taxon>
        <taxon>Asteroideae</taxon>
        <taxon>Anthemideae</taxon>
        <taxon>Anthemidinae</taxon>
        <taxon>Tanacetum</taxon>
    </lineage>
</organism>
<dbReference type="PANTHER" id="PTHR31973">
    <property type="entry name" value="POLYPROTEIN, PUTATIVE-RELATED"/>
    <property type="match status" value="1"/>
</dbReference>
<dbReference type="InterPro" id="IPR058594">
    <property type="entry name" value="PB1-like_dom_pln"/>
</dbReference>
<evidence type="ECO:0000259" key="3">
    <source>
        <dbReference type="Pfam" id="PF26130"/>
    </source>
</evidence>
<feature type="region of interest" description="Disordered" evidence="1">
    <location>
        <begin position="702"/>
        <end position="729"/>
    </location>
</feature>